<evidence type="ECO:0000313" key="2">
    <source>
        <dbReference type="Proteomes" id="UP001383192"/>
    </source>
</evidence>
<organism evidence="1 2">
    <name type="scientific">Paramarasmius palmivorus</name>
    <dbReference type="NCBI Taxonomy" id="297713"/>
    <lineage>
        <taxon>Eukaryota</taxon>
        <taxon>Fungi</taxon>
        <taxon>Dikarya</taxon>
        <taxon>Basidiomycota</taxon>
        <taxon>Agaricomycotina</taxon>
        <taxon>Agaricomycetes</taxon>
        <taxon>Agaricomycetidae</taxon>
        <taxon>Agaricales</taxon>
        <taxon>Marasmiineae</taxon>
        <taxon>Marasmiaceae</taxon>
        <taxon>Paramarasmius</taxon>
    </lineage>
</organism>
<dbReference type="EMBL" id="JAYKXP010000020">
    <property type="protein sequence ID" value="KAK7047321.1"/>
    <property type="molecule type" value="Genomic_DNA"/>
</dbReference>
<gene>
    <name evidence="1" type="ORF">VNI00_006552</name>
</gene>
<comment type="caution">
    <text evidence="1">The sequence shown here is derived from an EMBL/GenBank/DDBJ whole genome shotgun (WGS) entry which is preliminary data.</text>
</comment>
<proteinExistence type="predicted"/>
<keyword evidence="2" id="KW-1185">Reference proteome</keyword>
<protein>
    <submittedName>
        <fullName evidence="1">Uncharacterized protein</fullName>
    </submittedName>
</protein>
<sequence>MIHTAESLDRVYQGFLALFPNDGTPFTEMQPAPIPDQLSDKFCVWGYHLTDELFYAYEHSLPPSSSHKRDLASRYRAVLETCERLGMRPEVDFVTGDTPDQSYMIWSRHFPDPTIGIPASAVPCAEKMEKLKRELKFEVDAQWYLHPMLGSRKVDWS</sequence>
<dbReference type="AlphaFoldDB" id="A0AAW0D9X4"/>
<name>A0AAW0D9X4_9AGAR</name>
<reference evidence="1 2" key="1">
    <citation type="submission" date="2024-01" db="EMBL/GenBank/DDBJ databases">
        <title>A draft genome for a cacao thread blight-causing isolate of Paramarasmius palmivorus.</title>
        <authorList>
            <person name="Baruah I.K."/>
            <person name="Bukari Y."/>
            <person name="Amoako-Attah I."/>
            <person name="Meinhardt L.W."/>
            <person name="Bailey B.A."/>
            <person name="Cohen S.P."/>
        </authorList>
    </citation>
    <scope>NUCLEOTIDE SEQUENCE [LARGE SCALE GENOMIC DNA]</scope>
    <source>
        <strain evidence="1 2">GH-12</strain>
    </source>
</reference>
<dbReference type="Proteomes" id="UP001383192">
    <property type="component" value="Unassembled WGS sequence"/>
</dbReference>
<evidence type="ECO:0000313" key="1">
    <source>
        <dbReference type="EMBL" id="KAK7047321.1"/>
    </source>
</evidence>
<accession>A0AAW0D9X4</accession>